<dbReference type="Proteomes" id="UP000532273">
    <property type="component" value="Unassembled WGS sequence"/>
</dbReference>
<accession>A0A7W6KFL1</accession>
<name>A0A7W6KFL1_9SPHI</name>
<dbReference type="Proteomes" id="UP000642938">
    <property type="component" value="Unassembled WGS sequence"/>
</dbReference>
<reference evidence="2 3" key="3">
    <citation type="submission" date="2020-08" db="EMBL/GenBank/DDBJ databases">
        <title>Genomic Encyclopedia of Type Strains, Phase IV (KMG-IV): sequencing the most valuable type-strain genomes for metagenomic binning, comparative biology and taxonomic classification.</title>
        <authorList>
            <person name="Goeker M."/>
        </authorList>
    </citation>
    <scope>NUCLEOTIDE SEQUENCE [LARGE SCALE GENOMIC DNA]</scope>
    <source>
        <strain evidence="2 3">DSM 100774</strain>
    </source>
</reference>
<evidence type="ECO:0000313" key="4">
    <source>
        <dbReference type="Proteomes" id="UP000642938"/>
    </source>
</evidence>
<reference evidence="4" key="2">
    <citation type="journal article" date="2019" name="Int. J. Syst. Evol. Microbiol.">
        <title>The Global Catalogue of Microorganisms (GCM) 10K type strain sequencing project: providing services to taxonomists for standard genome sequencing and annotation.</title>
        <authorList>
            <consortium name="The Broad Institute Genomics Platform"/>
            <consortium name="The Broad Institute Genome Sequencing Center for Infectious Disease"/>
            <person name="Wu L."/>
            <person name="Ma J."/>
        </authorList>
    </citation>
    <scope>NUCLEOTIDE SEQUENCE [LARGE SCALE GENOMIC DNA]</scope>
    <source>
        <strain evidence="4">CGMCC 1.15287</strain>
    </source>
</reference>
<protein>
    <submittedName>
        <fullName evidence="2">Uncharacterized protein</fullName>
    </submittedName>
</protein>
<evidence type="ECO:0000313" key="2">
    <source>
        <dbReference type="EMBL" id="MBB4109921.1"/>
    </source>
</evidence>
<keyword evidence="4" id="KW-1185">Reference proteome</keyword>
<gene>
    <name evidence="1" type="ORF">GCM10007422_36720</name>
    <name evidence="2" type="ORF">GGQ60_003949</name>
</gene>
<reference evidence="1" key="4">
    <citation type="submission" date="2024-05" db="EMBL/GenBank/DDBJ databases">
        <authorList>
            <person name="Sun Q."/>
            <person name="Zhou Y."/>
        </authorList>
    </citation>
    <scope>NUCLEOTIDE SEQUENCE</scope>
    <source>
        <strain evidence="1">CGMCC 1.15287</strain>
    </source>
</reference>
<comment type="caution">
    <text evidence="2">The sequence shown here is derived from an EMBL/GenBank/DDBJ whole genome shotgun (WGS) entry which is preliminary data.</text>
</comment>
<evidence type="ECO:0000313" key="3">
    <source>
        <dbReference type="Proteomes" id="UP000532273"/>
    </source>
</evidence>
<proteinExistence type="predicted"/>
<organism evidence="2 3">
    <name type="scientific">Pedobacter zeae</name>
    <dbReference type="NCBI Taxonomy" id="1737356"/>
    <lineage>
        <taxon>Bacteria</taxon>
        <taxon>Pseudomonadati</taxon>
        <taxon>Bacteroidota</taxon>
        <taxon>Sphingobacteriia</taxon>
        <taxon>Sphingobacteriales</taxon>
        <taxon>Sphingobacteriaceae</taxon>
        <taxon>Pedobacter</taxon>
    </lineage>
</organism>
<sequence length="57" mass="6746">MEKGYHLYGNSDQCYAVYLNEQICYTRTADNQQNATPNLSRMNLKWIMFYIKSNSLT</sequence>
<dbReference type="EMBL" id="BMHZ01000004">
    <property type="protein sequence ID" value="GGH14982.1"/>
    <property type="molecule type" value="Genomic_DNA"/>
</dbReference>
<dbReference type="AlphaFoldDB" id="A0A7W6KFL1"/>
<reference evidence="1" key="1">
    <citation type="journal article" date="2014" name="Int. J. Syst. Evol. Microbiol.">
        <title>Complete genome of a new Firmicutes species belonging to the dominant human colonic microbiota ('Ruminococcus bicirculans') reveals two chromosomes and a selective capacity to utilize plant glucans.</title>
        <authorList>
            <consortium name="NISC Comparative Sequencing Program"/>
            <person name="Wegmann U."/>
            <person name="Louis P."/>
            <person name="Goesmann A."/>
            <person name="Henrissat B."/>
            <person name="Duncan S.H."/>
            <person name="Flint H.J."/>
        </authorList>
    </citation>
    <scope>NUCLEOTIDE SEQUENCE</scope>
    <source>
        <strain evidence="1">CGMCC 1.15287</strain>
    </source>
</reference>
<dbReference type="EMBL" id="JACIEF010000004">
    <property type="protein sequence ID" value="MBB4109921.1"/>
    <property type="molecule type" value="Genomic_DNA"/>
</dbReference>
<evidence type="ECO:0000313" key="1">
    <source>
        <dbReference type="EMBL" id="GGH14982.1"/>
    </source>
</evidence>